<dbReference type="PANTHER" id="PTHR33112">
    <property type="entry name" value="DOMAIN PROTEIN, PUTATIVE-RELATED"/>
    <property type="match status" value="1"/>
</dbReference>
<dbReference type="InterPro" id="IPR010730">
    <property type="entry name" value="HET"/>
</dbReference>
<sequence>MEVPSHWNLHRRSRRRAEPTSCPNCKDFDWDELQQHVWDHFFTRTEDVAQSATSGCATCQILSRAVEHCFPHVARTPSGYKIAFHGLDGPMHWDVVSPGDDLFDAARPNNFFEIFSYKGEPSPWPLVGPAHDFDYSLDGALIQAREWLKTCQTKHPRCGVLNGTKLPKRVVRVNREEANKLHGPDHPQVSLYETQDGEIGDYVCLSHCWGTAQIITTTSDNIEKHRAKIQWSDLSKTFQDAITFSDKMGIDNIWIDSLCIIQNSREDWESEALKMASYYINGQFSIAATSSTNGAGGLYHTVLPKDETMQIEGLDPKSNTRYRVGVRKSIPHHHDVLEDKSRTKERFPLLTRGWVYQERILSRRFIHFGPREVHWECHEEVFCQCGGIQAALELNPSGKATANQALAISRSGLKTDEMVLLWSRQIESLTKLDFTYISDHLAALAGIATLMVQSGQSGRYLAGLWQEGLLFWLCWSSTKGGARTKSLSGIPTWSWASVEGQITYDFMTHYFQTGPWGEKGHRHMLLTKSAHAEVAECIPDQPPLSGKLNSGVLTVTGDAAPGTLRCKTRTEGDTVFEFVLENESGHSDFSGVQIHWAFCCDSNDPASAADLDGQKIIVLHLLSYERLWVEYDGPYWMRSMLILKPAEGTKTKYHRVGILYSDVSGHFVPSKIWREMESRYGLPLEEAEDAFLQKFRNLAREQTIQLV</sequence>
<comment type="caution">
    <text evidence="2">The sequence shown here is derived from an EMBL/GenBank/DDBJ whole genome shotgun (WGS) entry which is preliminary data.</text>
</comment>
<dbReference type="Pfam" id="PF06985">
    <property type="entry name" value="HET"/>
    <property type="match status" value="1"/>
</dbReference>
<evidence type="ECO:0000259" key="1">
    <source>
        <dbReference type="Pfam" id="PF06985"/>
    </source>
</evidence>
<keyword evidence="3" id="KW-1185">Reference proteome</keyword>
<protein>
    <submittedName>
        <fullName evidence="2">Heterokaryon incompatibility protein-domain-containing protein</fullName>
    </submittedName>
</protein>
<proteinExistence type="predicted"/>
<evidence type="ECO:0000313" key="2">
    <source>
        <dbReference type="EMBL" id="KAH7161745.1"/>
    </source>
</evidence>
<gene>
    <name evidence="2" type="ORF">EDB81DRAFT_715497</name>
</gene>
<name>A0A9P9FFC3_9HYPO</name>
<dbReference type="EMBL" id="JAGMUV010000004">
    <property type="protein sequence ID" value="KAH7161745.1"/>
    <property type="molecule type" value="Genomic_DNA"/>
</dbReference>
<dbReference type="AlphaFoldDB" id="A0A9P9FFC3"/>
<feature type="domain" description="Heterokaryon incompatibility" evidence="1">
    <location>
        <begin position="202"/>
        <end position="358"/>
    </location>
</feature>
<reference evidence="2" key="1">
    <citation type="journal article" date="2021" name="Nat. Commun.">
        <title>Genetic determinants of endophytism in the Arabidopsis root mycobiome.</title>
        <authorList>
            <person name="Mesny F."/>
            <person name="Miyauchi S."/>
            <person name="Thiergart T."/>
            <person name="Pickel B."/>
            <person name="Atanasova L."/>
            <person name="Karlsson M."/>
            <person name="Huettel B."/>
            <person name="Barry K.W."/>
            <person name="Haridas S."/>
            <person name="Chen C."/>
            <person name="Bauer D."/>
            <person name="Andreopoulos W."/>
            <person name="Pangilinan J."/>
            <person name="LaButti K."/>
            <person name="Riley R."/>
            <person name="Lipzen A."/>
            <person name="Clum A."/>
            <person name="Drula E."/>
            <person name="Henrissat B."/>
            <person name="Kohler A."/>
            <person name="Grigoriev I.V."/>
            <person name="Martin F.M."/>
            <person name="Hacquard S."/>
        </authorList>
    </citation>
    <scope>NUCLEOTIDE SEQUENCE</scope>
    <source>
        <strain evidence="2">MPI-CAGE-AT-0147</strain>
    </source>
</reference>
<dbReference type="PANTHER" id="PTHR33112:SF13">
    <property type="entry name" value="HETEROKARYON INCOMPATIBILITY DOMAIN-CONTAINING PROTEIN"/>
    <property type="match status" value="1"/>
</dbReference>
<dbReference type="OrthoDB" id="5014044at2759"/>
<dbReference type="Proteomes" id="UP000738349">
    <property type="component" value="Unassembled WGS sequence"/>
</dbReference>
<accession>A0A9P9FFC3</accession>
<evidence type="ECO:0000313" key="3">
    <source>
        <dbReference type="Proteomes" id="UP000738349"/>
    </source>
</evidence>
<organism evidence="2 3">
    <name type="scientific">Dactylonectria macrodidyma</name>
    <dbReference type="NCBI Taxonomy" id="307937"/>
    <lineage>
        <taxon>Eukaryota</taxon>
        <taxon>Fungi</taxon>
        <taxon>Dikarya</taxon>
        <taxon>Ascomycota</taxon>
        <taxon>Pezizomycotina</taxon>
        <taxon>Sordariomycetes</taxon>
        <taxon>Hypocreomycetidae</taxon>
        <taxon>Hypocreales</taxon>
        <taxon>Nectriaceae</taxon>
        <taxon>Dactylonectria</taxon>
    </lineage>
</organism>